<name>A0ACC0W1D8_9STRA</name>
<sequence>MPLKTLVVRFLRRHLVLLLFLVTSSIIAAIVYDSTGGGKPKSWVYDDPALNAVDLEGPDRPRNLWTDEEFECLGWRATHNCDPYGPRDFARDRTCADPMPRSSGFCEVLNRTSGEILRVMLSTCKSWQWYLVPLLSCNDARRFTDFSIYAARYTHPPPELPPRRTLEGEEVDKRGIVMIAYPKVVAGLYAIVRTLRFLGCALPVEVWIDPTEMRAEHSVLVELVKHYNARYRIQCKMRRLGQYTCFMINPRTPDGSTTPSLIISLENTKYMSIEKYAIGYSIEGRGFLTSEEEAEVAKIEAEVQSTRDKETAAIMSARERSEKQTRTIFGAVIVVALGVWLRWQWKRQCIKDRPKLETKHTSPAISSEDTPSHVLLAVDPTTFGTSSAIFTGKSYNYRRRNSSTHLED</sequence>
<reference evidence="1 2" key="1">
    <citation type="journal article" date="2022" name="bioRxiv">
        <title>The genome of the oomycete Peronosclerospora sorghi, a cosmopolitan pathogen of maize and sorghum, is inflated with dispersed pseudogenes.</title>
        <authorList>
            <person name="Fletcher K."/>
            <person name="Martin F."/>
            <person name="Isakeit T."/>
            <person name="Cavanaugh K."/>
            <person name="Magill C."/>
            <person name="Michelmore R."/>
        </authorList>
    </citation>
    <scope>NUCLEOTIDE SEQUENCE [LARGE SCALE GENOMIC DNA]</scope>
    <source>
        <strain evidence="1">P6</strain>
    </source>
</reference>
<keyword evidence="2" id="KW-1185">Reference proteome</keyword>
<protein>
    <submittedName>
        <fullName evidence="1">Uncharacterized protein</fullName>
    </submittedName>
</protein>
<gene>
    <name evidence="1" type="ORF">PsorP6_008847</name>
</gene>
<dbReference type="Proteomes" id="UP001163321">
    <property type="component" value="Chromosome 5"/>
</dbReference>
<proteinExistence type="predicted"/>
<organism evidence="1 2">
    <name type="scientific">Peronosclerospora sorghi</name>
    <dbReference type="NCBI Taxonomy" id="230839"/>
    <lineage>
        <taxon>Eukaryota</taxon>
        <taxon>Sar</taxon>
        <taxon>Stramenopiles</taxon>
        <taxon>Oomycota</taxon>
        <taxon>Peronosporomycetes</taxon>
        <taxon>Peronosporales</taxon>
        <taxon>Peronosporaceae</taxon>
        <taxon>Peronosclerospora</taxon>
    </lineage>
</organism>
<evidence type="ECO:0000313" key="2">
    <source>
        <dbReference type="Proteomes" id="UP001163321"/>
    </source>
</evidence>
<evidence type="ECO:0000313" key="1">
    <source>
        <dbReference type="EMBL" id="KAI9912267.1"/>
    </source>
</evidence>
<comment type="caution">
    <text evidence="1">The sequence shown here is derived from an EMBL/GenBank/DDBJ whole genome shotgun (WGS) entry which is preliminary data.</text>
</comment>
<accession>A0ACC0W1D8</accession>
<dbReference type="EMBL" id="CM047584">
    <property type="protein sequence ID" value="KAI9912267.1"/>
    <property type="molecule type" value="Genomic_DNA"/>
</dbReference>